<dbReference type="Gene3D" id="2.30.42.10">
    <property type="match status" value="1"/>
</dbReference>
<evidence type="ECO:0000256" key="1">
    <source>
        <dbReference type="SAM" id="Phobius"/>
    </source>
</evidence>
<protein>
    <submittedName>
        <fullName evidence="4">SpoIVB peptidase</fullName>
        <ecNumber evidence="4">3.4.21.116</ecNumber>
    </submittedName>
</protein>
<accession>A0A9D9H469</accession>
<dbReference type="GO" id="GO:0016787">
    <property type="term" value="F:hydrolase activity"/>
    <property type="evidence" value="ECO:0007669"/>
    <property type="project" value="UniProtKB-KW"/>
</dbReference>
<dbReference type="InterPro" id="IPR001478">
    <property type="entry name" value="PDZ"/>
</dbReference>
<dbReference type="AlphaFoldDB" id="A0A9D9H469"/>
<dbReference type="PROSITE" id="PS51494">
    <property type="entry name" value="SPOIVB"/>
    <property type="match status" value="1"/>
</dbReference>
<evidence type="ECO:0000313" key="5">
    <source>
        <dbReference type="Proteomes" id="UP000823611"/>
    </source>
</evidence>
<dbReference type="InterPro" id="IPR036034">
    <property type="entry name" value="PDZ_sf"/>
</dbReference>
<dbReference type="EMBL" id="JADIMX010000151">
    <property type="protein sequence ID" value="MBO8435214.1"/>
    <property type="molecule type" value="Genomic_DNA"/>
</dbReference>
<feature type="transmembrane region" description="Helical" evidence="1">
    <location>
        <begin position="12"/>
        <end position="30"/>
    </location>
</feature>
<dbReference type="SUPFAM" id="SSF50156">
    <property type="entry name" value="PDZ domain-like"/>
    <property type="match status" value="1"/>
</dbReference>
<dbReference type="Pfam" id="PF13180">
    <property type="entry name" value="PDZ_2"/>
    <property type="match status" value="1"/>
</dbReference>
<feature type="domain" description="Peptidase S55" evidence="3">
    <location>
        <begin position="194"/>
        <end position="417"/>
    </location>
</feature>
<name>A0A9D9H469_9FIRM</name>
<keyword evidence="1" id="KW-1133">Transmembrane helix</keyword>
<dbReference type="InterPro" id="IPR008763">
    <property type="entry name" value="Peptidase_S55"/>
</dbReference>
<gene>
    <name evidence="4" type="primary">spoIVB</name>
    <name evidence="4" type="ORF">IAC55_07845</name>
</gene>
<reference evidence="4" key="2">
    <citation type="journal article" date="2021" name="PeerJ">
        <title>Extensive microbial diversity within the chicken gut microbiome revealed by metagenomics and culture.</title>
        <authorList>
            <person name="Gilroy R."/>
            <person name="Ravi A."/>
            <person name="Getino M."/>
            <person name="Pursley I."/>
            <person name="Horton D.L."/>
            <person name="Alikhan N.F."/>
            <person name="Baker D."/>
            <person name="Gharbi K."/>
            <person name="Hall N."/>
            <person name="Watson M."/>
            <person name="Adriaenssens E.M."/>
            <person name="Foster-Nyarko E."/>
            <person name="Jarju S."/>
            <person name="Secka A."/>
            <person name="Antonio M."/>
            <person name="Oren A."/>
            <person name="Chaudhuri R.R."/>
            <person name="La Ragione R."/>
            <person name="Hildebrand F."/>
            <person name="Pallen M.J."/>
        </authorList>
    </citation>
    <scope>NUCLEOTIDE SEQUENCE</scope>
    <source>
        <strain evidence="4">F6-4510</strain>
    </source>
</reference>
<keyword evidence="4" id="KW-0378">Hydrolase</keyword>
<sequence length="417" mass="45294">MFFKNKFVKRSILSLSLISILSFTLMYFSIPSNISLTEGQDKKLFVGFTTNATVNDDSIEVLSLSSEKVSENIKSDIGTISINPKNVGTGKINVSLLGVIPIKSINVDVLPQTKLIPVGRAIGVSVDTNGILVLGTGYVNSENNEVLEPAKGILKAGDLITQVNDQKIAEKEELMSIIENSSTTLKLVIMRNGEEQTANITPIISAEDGKPKIGIWVRDCTQGIGTMTFYNPKTGGFGALGHGVYDIDTKTLLSIKNGKITEANISDIKKGEKGKPGELRGETFDDKQLGEIYENTECGLYGKLYEENSDILNSKAMPIQTKENIKEGKAYILCNISGNTVDKYEINIESVDKTSKNPSKGMVIRITDKDLLEKTGGIVQGMSGSPIIQDNHIIGAVTHVFVNDPTKGYGIFIENMM</sequence>
<keyword evidence="1" id="KW-0812">Transmembrane</keyword>
<dbReference type="NCBIfam" id="TIGR02860">
    <property type="entry name" value="spore_IV_B"/>
    <property type="match status" value="1"/>
</dbReference>
<dbReference type="PROSITE" id="PS50106">
    <property type="entry name" value="PDZ"/>
    <property type="match status" value="1"/>
</dbReference>
<evidence type="ECO:0000259" key="2">
    <source>
        <dbReference type="PROSITE" id="PS50106"/>
    </source>
</evidence>
<keyword evidence="1" id="KW-0472">Membrane</keyword>
<proteinExistence type="predicted"/>
<evidence type="ECO:0000313" key="4">
    <source>
        <dbReference type="EMBL" id="MBO8435214.1"/>
    </source>
</evidence>
<reference evidence="4" key="1">
    <citation type="submission" date="2020-10" db="EMBL/GenBank/DDBJ databases">
        <authorList>
            <person name="Gilroy R."/>
        </authorList>
    </citation>
    <scope>NUCLEOTIDE SEQUENCE</scope>
    <source>
        <strain evidence="4">F6-4510</strain>
    </source>
</reference>
<dbReference type="Pfam" id="PF05580">
    <property type="entry name" value="Peptidase_S55"/>
    <property type="match status" value="1"/>
</dbReference>
<evidence type="ECO:0000259" key="3">
    <source>
        <dbReference type="PROSITE" id="PS51494"/>
    </source>
</evidence>
<dbReference type="InterPro" id="IPR014219">
    <property type="entry name" value="SpoIVB"/>
</dbReference>
<dbReference type="EC" id="3.4.21.116" evidence="4"/>
<comment type="caution">
    <text evidence="4">The sequence shown here is derived from an EMBL/GenBank/DDBJ whole genome shotgun (WGS) entry which is preliminary data.</text>
</comment>
<dbReference type="Proteomes" id="UP000823611">
    <property type="component" value="Unassembled WGS sequence"/>
</dbReference>
<feature type="domain" description="PDZ" evidence="2">
    <location>
        <begin position="119"/>
        <end position="193"/>
    </location>
</feature>
<organism evidence="4 5">
    <name type="scientific">Candidatus Fimicola merdigallinarum</name>
    <dbReference type="NCBI Taxonomy" id="2840819"/>
    <lineage>
        <taxon>Bacteria</taxon>
        <taxon>Bacillati</taxon>
        <taxon>Bacillota</taxon>
        <taxon>Clostridia</taxon>
        <taxon>Lachnospirales</taxon>
        <taxon>Lachnospiraceae</taxon>
        <taxon>Lachnospiraceae incertae sedis</taxon>
        <taxon>Candidatus Fimicola</taxon>
    </lineage>
</organism>